<evidence type="ECO:0000259" key="3">
    <source>
        <dbReference type="SMART" id="SM00507"/>
    </source>
</evidence>
<accession>A0A6A9V1M9</accession>
<evidence type="ECO:0000313" key="5">
    <source>
        <dbReference type="Proteomes" id="UP000435304"/>
    </source>
</evidence>
<dbReference type="GO" id="GO:0008270">
    <property type="term" value="F:zinc ion binding"/>
    <property type="evidence" value="ECO:0007669"/>
    <property type="project" value="InterPro"/>
</dbReference>
<dbReference type="InterPro" id="IPR002711">
    <property type="entry name" value="HNH"/>
</dbReference>
<evidence type="ECO:0000256" key="1">
    <source>
        <dbReference type="ARBA" id="ARBA00023450"/>
    </source>
</evidence>
<dbReference type="CDD" id="cd00085">
    <property type="entry name" value="HNHc"/>
    <property type="match status" value="1"/>
</dbReference>
<dbReference type="SMART" id="SM00507">
    <property type="entry name" value="HNHc"/>
    <property type="match status" value="1"/>
</dbReference>
<dbReference type="Gene3D" id="1.10.30.50">
    <property type="match status" value="1"/>
</dbReference>
<dbReference type="InterPro" id="IPR003615">
    <property type="entry name" value="HNH_nuc"/>
</dbReference>
<dbReference type="Pfam" id="PF01844">
    <property type="entry name" value="HNH"/>
    <property type="match status" value="1"/>
</dbReference>
<feature type="compositionally biased region" description="Basic and acidic residues" evidence="2">
    <location>
        <begin position="451"/>
        <end position="461"/>
    </location>
</feature>
<comment type="similarity">
    <text evidence="1">Belongs to the Rv1128c/1148c/1588c/1702c/1945/3466 family.</text>
</comment>
<feature type="domain" description="HNH nuclease" evidence="3">
    <location>
        <begin position="334"/>
        <end position="401"/>
    </location>
</feature>
<organism evidence="4 5">
    <name type="scientific">Auraticoccus cholistanensis</name>
    <dbReference type="NCBI Taxonomy" id="2656650"/>
    <lineage>
        <taxon>Bacteria</taxon>
        <taxon>Bacillati</taxon>
        <taxon>Actinomycetota</taxon>
        <taxon>Actinomycetes</taxon>
        <taxon>Propionibacteriales</taxon>
        <taxon>Propionibacteriaceae</taxon>
        <taxon>Auraticoccus</taxon>
    </lineage>
</organism>
<name>A0A6A9V1M9_9ACTN</name>
<dbReference type="RefSeq" id="WP_156611734.1">
    <property type="nucleotide sequence ID" value="NZ_WPCU01000010.1"/>
</dbReference>
<dbReference type="Pfam" id="PF02720">
    <property type="entry name" value="DUF222"/>
    <property type="match status" value="1"/>
</dbReference>
<gene>
    <name evidence="4" type="ORF">GC722_15970</name>
</gene>
<dbReference type="GO" id="GO:0003676">
    <property type="term" value="F:nucleic acid binding"/>
    <property type="evidence" value="ECO:0007669"/>
    <property type="project" value="InterPro"/>
</dbReference>
<evidence type="ECO:0000313" key="4">
    <source>
        <dbReference type="EMBL" id="MVA77502.1"/>
    </source>
</evidence>
<proteinExistence type="inferred from homology"/>
<dbReference type="Proteomes" id="UP000435304">
    <property type="component" value="Unassembled WGS sequence"/>
</dbReference>
<reference evidence="4 5" key="1">
    <citation type="submission" date="2019-12" db="EMBL/GenBank/DDBJ databases">
        <title>Auraticoccus cholistani sp. nov., an actinomycete isolated from soil of Cholistan desert.</title>
        <authorList>
            <person name="Cheema M.T."/>
        </authorList>
    </citation>
    <scope>NUCLEOTIDE SEQUENCE [LARGE SCALE GENOMIC DNA]</scope>
    <source>
        <strain evidence="4 5">F435</strain>
    </source>
</reference>
<comment type="caution">
    <text evidence="4">The sequence shown here is derived from an EMBL/GenBank/DDBJ whole genome shotgun (WGS) entry which is preliminary data.</text>
</comment>
<protein>
    <submittedName>
        <fullName evidence="4">DUF222 domain-containing protein</fullName>
    </submittedName>
</protein>
<keyword evidence="5" id="KW-1185">Reference proteome</keyword>
<dbReference type="InterPro" id="IPR003870">
    <property type="entry name" value="DUF222"/>
</dbReference>
<dbReference type="EMBL" id="WPCU01000010">
    <property type="protein sequence ID" value="MVA77502.1"/>
    <property type="molecule type" value="Genomic_DNA"/>
</dbReference>
<evidence type="ECO:0000256" key="2">
    <source>
        <dbReference type="SAM" id="MobiDB-lite"/>
    </source>
</evidence>
<feature type="region of interest" description="Disordered" evidence="2">
    <location>
        <begin position="429"/>
        <end position="461"/>
    </location>
</feature>
<sequence>MSTSRDAATVLAELRADRAAEDAAAAAVLRRAAEWADLHPPVEDVAEATWQGRPTGVPLAGPGTPAVDGACVAELAAALRCSTDAGSALVGQALELRHRLPRLWSLVHRGGVAAWQARRVAARTMSLTVEAARFVDAQVAAVAGRIGPAQLDRLITAATLRFMPAEAEQQRLAAADGRRFDIHHDRDGSSSGLAEVSGWLDLPDALDLDAAVTDGARALADAGCQASLDVRRSMAVGELARHQPALDLATTSDSQTAEAAPAPRPRVPVTLYLHLPAESLASGTAPGWVGNTGTPVTAGQIRDWCGRPGTRITVRPVVDLNETVTVAGYEVPERIREHIALRDRTCVFPWCSRPAHPHPRRTHRADGEPAWSTDADHIVPFAAGGPTATDNLAPLCRRHHRLKTLHGWRYRRTAPGKYLWASPHGLHFTRGPDGTSDSASPPGAPPPEPSRPPDRARPPTG</sequence>
<dbReference type="GO" id="GO:0004519">
    <property type="term" value="F:endonuclease activity"/>
    <property type="evidence" value="ECO:0007669"/>
    <property type="project" value="InterPro"/>
</dbReference>
<dbReference type="AlphaFoldDB" id="A0A6A9V1M9"/>